<proteinExistence type="predicted"/>
<evidence type="ECO:0000313" key="1">
    <source>
        <dbReference type="EMBL" id="MBX56181.1"/>
    </source>
</evidence>
<accession>A0A2P2PNE0</accession>
<protein>
    <submittedName>
        <fullName evidence="1">Uncharacterized protein</fullName>
    </submittedName>
</protein>
<reference evidence="1" key="1">
    <citation type="submission" date="2018-02" db="EMBL/GenBank/DDBJ databases">
        <title>Rhizophora mucronata_Transcriptome.</title>
        <authorList>
            <person name="Meera S.P."/>
            <person name="Sreeshan A."/>
            <person name="Augustine A."/>
        </authorList>
    </citation>
    <scope>NUCLEOTIDE SEQUENCE</scope>
    <source>
        <tissue evidence="1">Leaf</tissue>
    </source>
</reference>
<name>A0A2P2PNE0_RHIMU</name>
<sequence length="13" mass="1612">MIYIYIVQPTEKN</sequence>
<dbReference type="EMBL" id="GGEC01075697">
    <property type="protein sequence ID" value="MBX56181.1"/>
    <property type="molecule type" value="Transcribed_RNA"/>
</dbReference>
<organism evidence="1">
    <name type="scientific">Rhizophora mucronata</name>
    <name type="common">Asiatic mangrove</name>
    <dbReference type="NCBI Taxonomy" id="61149"/>
    <lineage>
        <taxon>Eukaryota</taxon>
        <taxon>Viridiplantae</taxon>
        <taxon>Streptophyta</taxon>
        <taxon>Embryophyta</taxon>
        <taxon>Tracheophyta</taxon>
        <taxon>Spermatophyta</taxon>
        <taxon>Magnoliopsida</taxon>
        <taxon>eudicotyledons</taxon>
        <taxon>Gunneridae</taxon>
        <taxon>Pentapetalae</taxon>
        <taxon>rosids</taxon>
        <taxon>fabids</taxon>
        <taxon>Malpighiales</taxon>
        <taxon>Rhizophoraceae</taxon>
        <taxon>Rhizophora</taxon>
    </lineage>
</organism>